<protein>
    <submittedName>
        <fullName evidence="2">Uncharacterized protein</fullName>
    </submittedName>
</protein>
<proteinExistence type="predicted"/>
<feature type="compositionally biased region" description="Polar residues" evidence="1">
    <location>
        <begin position="102"/>
        <end position="111"/>
    </location>
</feature>
<reference evidence="2" key="1">
    <citation type="journal article" date="2020" name="Stud. Mycol.">
        <title>101 Dothideomycetes genomes: a test case for predicting lifestyles and emergence of pathogens.</title>
        <authorList>
            <person name="Haridas S."/>
            <person name="Albert R."/>
            <person name="Binder M."/>
            <person name="Bloem J."/>
            <person name="Labutti K."/>
            <person name="Salamov A."/>
            <person name="Andreopoulos B."/>
            <person name="Baker S."/>
            <person name="Barry K."/>
            <person name="Bills G."/>
            <person name="Bluhm B."/>
            <person name="Cannon C."/>
            <person name="Castanera R."/>
            <person name="Culley D."/>
            <person name="Daum C."/>
            <person name="Ezra D."/>
            <person name="Gonzalez J."/>
            <person name="Henrissat B."/>
            <person name="Kuo A."/>
            <person name="Liang C."/>
            <person name="Lipzen A."/>
            <person name="Lutzoni F."/>
            <person name="Magnuson J."/>
            <person name="Mondo S."/>
            <person name="Nolan M."/>
            <person name="Ohm R."/>
            <person name="Pangilinan J."/>
            <person name="Park H.-J."/>
            <person name="Ramirez L."/>
            <person name="Alfaro M."/>
            <person name="Sun H."/>
            <person name="Tritt A."/>
            <person name="Yoshinaga Y."/>
            <person name="Zwiers L.-H."/>
            <person name="Turgeon B."/>
            <person name="Goodwin S."/>
            <person name="Spatafora J."/>
            <person name="Crous P."/>
            <person name="Grigoriev I."/>
        </authorList>
    </citation>
    <scope>NUCLEOTIDE SEQUENCE</scope>
    <source>
        <strain evidence="2">CBS 379.55</strain>
    </source>
</reference>
<feature type="compositionally biased region" description="Basic and acidic residues" evidence="1">
    <location>
        <begin position="1"/>
        <end position="10"/>
    </location>
</feature>
<organism evidence="2 3">
    <name type="scientific">Westerdykella ornata</name>
    <dbReference type="NCBI Taxonomy" id="318751"/>
    <lineage>
        <taxon>Eukaryota</taxon>
        <taxon>Fungi</taxon>
        <taxon>Dikarya</taxon>
        <taxon>Ascomycota</taxon>
        <taxon>Pezizomycotina</taxon>
        <taxon>Dothideomycetes</taxon>
        <taxon>Pleosporomycetidae</taxon>
        <taxon>Pleosporales</taxon>
        <taxon>Sporormiaceae</taxon>
        <taxon>Westerdykella</taxon>
    </lineage>
</organism>
<dbReference type="AlphaFoldDB" id="A0A6A6JXU9"/>
<dbReference type="EMBL" id="ML986484">
    <property type="protein sequence ID" value="KAF2280648.1"/>
    <property type="molecule type" value="Genomic_DNA"/>
</dbReference>
<dbReference type="OrthoDB" id="5234213at2759"/>
<dbReference type="RefSeq" id="XP_033658186.1">
    <property type="nucleotide sequence ID" value="XM_033796413.1"/>
</dbReference>
<evidence type="ECO:0000256" key="1">
    <source>
        <dbReference type="SAM" id="MobiDB-lite"/>
    </source>
</evidence>
<evidence type="ECO:0000313" key="2">
    <source>
        <dbReference type="EMBL" id="KAF2280648.1"/>
    </source>
</evidence>
<gene>
    <name evidence="2" type="ORF">EI97DRAFT_3991</name>
</gene>
<keyword evidence="3" id="KW-1185">Reference proteome</keyword>
<dbReference type="GeneID" id="54549588"/>
<accession>A0A6A6JXU9</accession>
<name>A0A6A6JXU9_WESOR</name>
<feature type="compositionally biased region" description="Basic and acidic residues" evidence="1">
    <location>
        <begin position="46"/>
        <end position="56"/>
    </location>
</feature>
<evidence type="ECO:0000313" key="3">
    <source>
        <dbReference type="Proteomes" id="UP000800097"/>
    </source>
</evidence>
<feature type="region of interest" description="Disordered" evidence="1">
    <location>
        <begin position="1"/>
        <end position="127"/>
    </location>
</feature>
<dbReference type="Proteomes" id="UP000800097">
    <property type="component" value="Unassembled WGS sequence"/>
</dbReference>
<sequence>MAPHSKRDGEGTSSSDPTTLGGFGIPADTYGIKEGAPSAPSSFEQAKSKNPERNHGDNYGLAKGRPSQVNRDELPHSKKVRGTLAAPSGPEVNKTMLGDPVSLTSETSSTKMDPDVEEGLGGGKSKL</sequence>